<dbReference type="AlphaFoldDB" id="A0A4R5DN14"/>
<dbReference type="EMBL" id="SMKZ01000002">
    <property type="protein sequence ID" value="TDE14927.1"/>
    <property type="molecule type" value="Genomic_DNA"/>
</dbReference>
<dbReference type="SUPFAM" id="SSF46955">
    <property type="entry name" value="Putative DNA-binding domain"/>
    <property type="match status" value="1"/>
</dbReference>
<sequence length="79" mass="8810">MSEPAHPVSGLEPVLTMSELAAHLGVPVQTIHDHRHRGRGPRGIRVGRELRFRLSEIQAWLTELEEHDDAASSRAGEVR</sequence>
<keyword evidence="2" id="KW-0238">DNA-binding</keyword>
<organism evidence="2 3">
    <name type="scientific">Jiangella asiatica</name>
    <dbReference type="NCBI Taxonomy" id="2530372"/>
    <lineage>
        <taxon>Bacteria</taxon>
        <taxon>Bacillati</taxon>
        <taxon>Actinomycetota</taxon>
        <taxon>Actinomycetes</taxon>
        <taxon>Jiangellales</taxon>
        <taxon>Jiangellaceae</taxon>
        <taxon>Jiangella</taxon>
    </lineage>
</organism>
<dbReference type="InterPro" id="IPR036388">
    <property type="entry name" value="WH-like_DNA-bd_sf"/>
</dbReference>
<dbReference type="Gene3D" id="1.10.10.10">
    <property type="entry name" value="Winged helix-like DNA-binding domain superfamily/Winged helix DNA-binding domain"/>
    <property type="match status" value="1"/>
</dbReference>
<dbReference type="RefSeq" id="WP_131890539.1">
    <property type="nucleotide sequence ID" value="NZ_SMKZ01000002.1"/>
</dbReference>
<dbReference type="InterPro" id="IPR041657">
    <property type="entry name" value="HTH_17"/>
</dbReference>
<evidence type="ECO:0000313" key="2">
    <source>
        <dbReference type="EMBL" id="TDE14927.1"/>
    </source>
</evidence>
<evidence type="ECO:0000259" key="1">
    <source>
        <dbReference type="Pfam" id="PF12728"/>
    </source>
</evidence>
<keyword evidence="3" id="KW-1185">Reference proteome</keyword>
<dbReference type="Pfam" id="PF12728">
    <property type="entry name" value="HTH_17"/>
    <property type="match status" value="1"/>
</dbReference>
<accession>A0A4R5DN14</accession>
<protein>
    <submittedName>
        <fullName evidence="2">DNA-binding protein</fullName>
    </submittedName>
</protein>
<proteinExistence type="predicted"/>
<reference evidence="2 3" key="1">
    <citation type="submission" date="2019-03" db="EMBL/GenBank/DDBJ databases">
        <title>Draft genome sequences of novel Actinobacteria.</title>
        <authorList>
            <person name="Sahin N."/>
            <person name="Ay H."/>
            <person name="Saygin H."/>
        </authorList>
    </citation>
    <scope>NUCLEOTIDE SEQUENCE [LARGE SCALE GENOMIC DNA]</scope>
    <source>
        <strain evidence="2 3">5K138</strain>
    </source>
</reference>
<comment type="caution">
    <text evidence="2">The sequence shown here is derived from an EMBL/GenBank/DDBJ whole genome shotgun (WGS) entry which is preliminary data.</text>
</comment>
<name>A0A4R5DN14_9ACTN</name>
<gene>
    <name evidence="2" type="ORF">E1269_02045</name>
</gene>
<dbReference type="Proteomes" id="UP000294739">
    <property type="component" value="Unassembled WGS sequence"/>
</dbReference>
<dbReference type="InterPro" id="IPR009061">
    <property type="entry name" value="DNA-bd_dom_put_sf"/>
</dbReference>
<dbReference type="OrthoDB" id="194758at2"/>
<dbReference type="GO" id="GO:0003677">
    <property type="term" value="F:DNA binding"/>
    <property type="evidence" value="ECO:0007669"/>
    <property type="project" value="UniProtKB-KW"/>
</dbReference>
<feature type="domain" description="Helix-turn-helix" evidence="1">
    <location>
        <begin position="14"/>
        <end position="63"/>
    </location>
</feature>
<evidence type="ECO:0000313" key="3">
    <source>
        <dbReference type="Proteomes" id="UP000294739"/>
    </source>
</evidence>
<dbReference type="InParanoid" id="A0A4R5DN14"/>